<name>A0A972H465_9BACL</name>
<accession>A0A972H465</accession>
<dbReference type="Gene3D" id="3.30.300.210">
    <property type="entry name" value="Nutrient germinant receptor protein C, domain 3"/>
    <property type="match status" value="1"/>
</dbReference>
<dbReference type="RefSeq" id="WP_171654197.1">
    <property type="nucleotide sequence ID" value="NZ_WHOD01000087.1"/>
</dbReference>
<keyword evidence="3" id="KW-1185">Reference proteome</keyword>
<comment type="caution">
    <text evidence="2">The sequence shown here is derived from an EMBL/GenBank/DDBJ whole genome shotgun (WGS) entry which is preliminary data.</text>
</comment>
<proteinExistence type="predicted"/>
<dbReference type="EMBL" id="WHOD01000087">
    <property type="protein sequence ID" value="NOU95971.1"/>
    <property type="molecule type" value="Genomic_DNA"/>
</dbReference>
<dbReference type="Proteomes" id="UP000641588">
    <property type="component" value="Unassembled WGS sequence"/>
</dbReference>
<dbReference type="PROSITE" id="PS51257">
    <property type="entry name" value="PROKAR_LIPOPROTEIN"/>
    <property type="match status" value="1"/>
</dbReference>
<dbReference type="Pfam" id="PF05504">
    <property type="entry name" value="Spore_GerAC"/>
    <property type="match status" value="1"/>
</dbReference>
<evidence type="ECO:0000313" key="2">
    <source>
        <dbReference type="EMBL" id="NOU95971.1"/>
    </source>
</evidence>
<organism evidence="2 3">
    <name type="scientific">Paenibacillus foliorum</name>
    <dbReference type="NCBI Taxonomy" id="2654974"/>
    <lineage>
        <taxon>Bacteria</taxon>
        <taxon>Bacillati</taxon>
        <taxon>Bacillota</taxon>
        <taxon>Bacilli</taxon>
        <taxon>Bacillales</taxon>
        <taxon>Paenibacillaceae</taxon>
        <taxon>Paenibacillus</taxon>
    </lineage>
</organism>
<feature type="domain" description="Spore germination GerAC-like C-terminal" evidence="1">
    <location>
        <begin position="241"/>
        <end position="307"/>
    </location>
</feature>
<sequence length="312" mass="33726">MRMVDGRIMLLASVMLALLSGCSENHKAKATAGADTAANTVSQVIAVDVSAQGNVRMTSLPRGITALTAAETPPVILLGTEFVERHGTAPNGGKLPYQASQQLDGPQPLVAMVEGAADVFIGQAPLTAWLPELQLIESGLQQFKHRMDGDGRRHDTLVPYLRMQAQNSGAAGVEVKAAVLRGRGPALFLNADELGLLACLDGQAVETGGRSLSCHTEWSSNGDLKAPRINGAVTVTVKQVKQDDRLMLNREISEKTMAQNMTELVHRLQLQGTDPLDIGRTVRSLYRGVWTHERWRQAFSHAEIAIRLRLIS</sequence>
<dbReference type="AlphaFoldDB" id="A0A972H465"/>
<dbReference type="InterPro" id="IPR038501">
    <property type="entry name" value="Spore_GerAC_C_sf"/>
</dbReference>
<gene>
    <name evidence="2" type="ORF">GC093_22510</name>
</gene>
<evidence type="ECO:0000313" key="3">
    <source>
        <dbReference type="Proteomes" id="UP000641588"/>
    </source>
</evidence>
<reference evidence="2" key="1">
    <citation type="submission" date="2019-10" db="EMBL/GenBank/DDBJ databases">
        <title>Description of Paenibacillus glebae sp. nov.</title>
        <authorList>
            <person name="Carlier A."/>
            <person name="Qi S."/>
        </authorList>
    </citation>
    <scope>NUCLEOTIDE SEQUENCE</scope>
    <source>
        <strain evidence="2">LMG 31456</strain>
    </source>
</reference>
<protein>
    <recommendedName>
        <fullName evidence="1">Spore germination GerAC-like C-terminal domain-containing protein</fullName>
    </recommendedName>
</protein>
<dbReference type="InterPro" id="IPR046953">
    <property type="entry name" value="Spore_GerAC-like_C"/>
</dbReference>
<evidence type="ECO:0000259" key="1">
    <source>
        <dbReference type="Pfam" id="PF05504"/>
    </source>
</evidence>